<feature type="domain" description="HD-GYP" evidence="3">
    <location>
        <begin position="150"/>
        <end position="363"/>
    </location>
</feature>
<gene>
    <name evidence="4" type="ORF">X474_04080</name>
</gene>
<dbReference type="Pfam" id="PF13487">
    <property type="entry name" value="HD_5"/>
    <property type="match status" value="1"/>
</dbReference>
<evidence type="ECO:0000259" key="3">
    <source>
        <dbReference type="PROSITE" id="PS51832"/>
    </source>
</evidence>
<evidence type="ECO:0000313" key="4">
    <source>
        <dbReference type="EMBL" id="KIX15323.1"/>
    </source>
</evidence>
<dbReference type="GO" id="GO:0000160">
    <property type="term" value="P:phosphorelay signal transduction system"/>
    <property type="evidence" value="ECO:0007669"/>
    <property type="project" value="InterPro"/>
</dbReference>
<dbReference type="SMART" id="SM00448">
    <property type="entry name" value="REC"/>
    <property type="match status" value="1"/>
</dbReference>
<dbReference type="InParanoid" id="A0A0D2HYC7"/>
<dbReference type="InterPro" id="IPR037522">
    <property type="entry name" value="HD_GYP_dom"/>
</dbReference>
<dbReference type="Pfam" id="PF00072">
    <property type="entry name" value="Response_reg"/>
    <property type="match status" value="1"/>
</dbReference>
<dbReference type="CDD" id="cd00077">
    <property type="entry name" value="HDc"/>
    <property type="match status" value="1"/>
</dbReference>
<proteinExistence type="predicted"/>
<dbReference type="OrthoDB" id="9764337at2"/>
<comment type="caution">
    <text evidence="4">The sequence shown here is derived from an EMBL/GenBank/DDBJ whole genome shotgun (WGS) entry which is preliminary data.</text>
</comment>
<dbReference type="SUPFAM" id="SSF109604">
    <property type="entry name" value="HD-domain/PDEase-like"/>
    <property type="match status" value="1"/>
</dbReference>
<dbReference type="Gene3D" id="1.10.3210.10">
    <property type="entry name" value="Hypothetical protein af1432"/>
    <property type="match status" value="1"/>
</dbReference>
<sequence>MKELSECKVLVVDDTEANLDILVDALGDLYDLSVVMDGETALEAVAEEPPDIVLLDIMMPGMDGYEVCTTLKENPQFKKIPIIFLTALTEIENKTKGFQLGAVDYITKPFEVLEVQARVKTHLSLVLASQELEQQNQILEQKVLERTMELAQTQDVTIHSLATLAETRDNETGGHILRTQRYVKVLSEHLAQNEAYKDQLDKTTIDLLFKSAPLHDIGKVGVPDAILLKPGKLTDQEFDIMKTHARLGYDALLKAEEAFHMKEKPSFLRHARDIALTHHEKWNGRGYPQGLSEEKIPLSGRLMAVADVYDALISKRVYKPALPHDKAVEIIAEGKGEHFDPLVVEAFLELRDEFNRIKEQFADQHYESTKTD</sequence>
<feature type="modified residue" description="4-aspartylphosphate" evidence="1">
    <location>
        <position position="56"/>
    </location>
</feature>
<dbReference type="PANTHER" id="PTHR45228">
    <property type="entry name" value="CYCLIC DI-GMP PHOSPHODIESTERASE TM_0186-RELATED"/>
    <property type="match status" value="1"/>
</dbReference>
<evidence type="ECO:0000259" key="2">
    <source>
        <dbReference type="PROSITE" id="PS50110"/>
    </source>
</evidence>
<dbReference type="InterPro" id="IPR003607">
    <property type="entry name" value="HD/PDEase_dom"/>
</dbReference>
<dbReference type="SMART" id="SM00471">
    <property type="entry name" value="HDc"/>
    <property type="match status" value="1"/>
</dbReference>
<dbReference type="InterPro" id="IPR001789">
    <property type="entry name" value="Sig_transdc_resp-reg_receiver"/>
</dbReference>
<keyword evidence="5" id="KW-1185">Reference proteome</keyword>
<evidence type="ECO:0000256" key="1">
    <source>
        <dbReference type="PROSITE-ProRule" id="PRU00169"/>
    </source>
</evidence>
<feature type="domain" description="Response regulatory" evidence="2">
    <location>
        <begin position="8"/>
        <end position="123"/>
    </location>
</feature>
<dbReference type="EMBL" id="AZAC01000003">
    <property type="protein sequence ID" value="KIX15323.1"/>
    <property type="molecule type" value="Genomic_DNA"/>
</dbReference>
<name>A0A0D2HYC7_9BACT</name>
<evidence type="ECO:0000313" key="5">
    <source>
        <dbReference type="Proteomes" id="UP000032233"/>
    </source>
</evidence>
<organism evidence="4 5">
    <name type="scientific">Dethiosulfatarculus sandiegensis</name>
    <dbReference type="NCBI Taxonomy" id="1429043"/>
    <lineage>
        <taxon>Bacteria</taxon>
        <taxon>Pseudomonadati</taxon>
        <taxon>Thermodesulfobacteriota</taxon>
        <taxon>Desulfarculia</taxon>
        <taxon>Desulfarculales</taxon>
        <taxon>Desulfarculaceae</taxon>
        <taxon>Dethiosulfatarculus</taxon>
    </lineage>
</organism>
<dbReference type="InterPro" id="IPR052020">
    <property type="entry name" value="Cyclic_di-GMP/3'3'-cGAMP_PDE"/>
</dbReference>
<keyword evidence="1" id="KW-0597">Phosphoprotein</keyword>
<protein>
    <submittedName>
        <fullName evidence="4">Chemotaxis protein CheY</fullName>
    </submittedName>
</protein>
<dbReference type="Proteomes" id="UP000032233">
    <property type="component" value="Unassembled WGS sequence"/>
</dbReference>
<dbReference type="SUPFAM" id="SSF52172">
    <property type="entry name" value="CheY-like"/>
    <property type="match status" value="1"/>
</dbReference>
<accession>A0A0D2HYC7</accession>
<dbReference type="CDD" id="cd19920">
    <property type="entry name" value="REC_PA4781-like"/>
    <property type="match status" value="1"/>
</dbReference>
<dbReference type="PROSITE" id="PS50110">
    <property type="entry name" value="RESPONSE_REGULATORY"/>
    <property type="match status" value="1"/>
</dbReference>
<dbReference type="STRING" id="1429043.X474_04080"/>
<dbReference type="InterPro" id="IPR011006">
    <property type="entry name" value="CheY-like_superfamily"/>
</dbReference>
<dbReference type="AlphaFoldDB" id="A0A0D2HYC7"/>
<dbReference type="Gene3D" id="3.40.50.2300">
    <property type="match status" value="1"/>
</dbReference>
<reference evidence="4 5" key="1">
    <citation type="submission" date="2013-11" db="EMBL/GenBank/DDBJ databases">
        <title>Metagenomic analysis of a methanogenic consortium involved in long chain n-alkane degradation.</title>
        <authorList>
            <person name="Davidova I.A."/>
            <person name="Callaghan A.V."/>
            <person name="Wawrik B."/>
            <person name="Pruitt S."/>
            <person name="Marks C."/>
            <person name="Duncan K.E."/>
            <person name="Suflita J.M."/>
        </authorList>
    </citation>
    <scope>NUCLEOTIDE SEQUENCE [LARGE SCALE GENOMIC DNA]</scope>
    <source>
        <strain evidence="4 5">SPR</strain>
    </source>
</reference>
<dbReference type="PANTHER" id="PTHR45228:SF5">
    <property type="entry name" value="CYCLIC DI-GMP PHOSPHODIESTERASE VC_1348-RELATED"/>
    <property type="match status" value="1"/>
</dbReference>
<dbReference type="PROSITE" id="PS51832">
    <property type="entry name" value="HD_GYP"/>
    <property type="match status" value="1"/>
</dbReference>